<feature type="non-terminal residue" evidence="1">
    <location>
        <position position="1"/>
    </location>
</feature>
<proteinExistence type="predicted"/>
<dbReference type="EMBL" id="BARV01006927">
    <property type="protein sequence ID" value="GAI17909.1"/>
    <property type="molecule type" value="Genomic_DNA"/>
</dbReference>
<gene>
    <name evidence="1" type="ORF">S06H3_14169</name>
</gene>
<organism evidence="1">
    <name type="scientific">marine sediment metagenome</name>
    <dbReference type="NCBI Taxonomy" id="412755"/>
    <lineage>
        <taxon>unclassified sequences</taxon>
        <taxon>metagenomes</taxon>
        <taxon>ecological metagenomes</taxon>
    </lineage>
</organism>
<protein>
    <submittedName>
        <fullName evidence="1">Uncharacterized protein</fullName>
    </submittedName>
</protein>
<reference evidence="1" key="1">
    <citation type="journal article" date="2014" name="Front. Microbiol.">
        <title>High frequency of phylogenetically diverse reductive dehalogenase-homologous genes in deep subseafloor sedimentary metagenomes.</title>
        <authorList>
            <person name="Kawai M."/>
            <person name="Futagami T."/>
            <person name="Toyoda A."/>
            <person name="Takaki Y."/>
            <person name="Nishi S."/>
            <person name="Hori S."/>
            <person name="Arai W."/>
            <person name="Tsubouchi T."/>
            <person name="Morono Y."/>
            <person name="Uchiyama I."/>
            <person name="Ito T."/>
            <person name="Fujiyama A."/>
            <person name="Inagaki F."/>
            <person name="Takami H."/>
        </authorList>
    </citation>
    <scope>NUCLEOTIDE SEQUENCE</scope>
    <source>
        <strain evidence="1">Expedition CK06-06</strain>
    </source>
</reference>
<dbReference type="AlphaFoldDB" id="X1NGV6"/>
<comment type="caution">
    <text evidence="1">The sequence shown here is derived from an EMBL/GenBank/DDBJ whole genome shotgun (WGS) entry which is preliminary data.</text>
</comment>
<sequence length="41" mass="4633">DSSLEHGEKRMNLYLRLSDEVNREYGGNSGEDQLLNPGLLL</sequence>
<evidence type="ECO:0000313" key="1">
    <source>
        <dbReference type="EMBL" id="GAI17909.1"/>
    </source>
</evidence>
<accession>X1NGV6</accession>
<name>X1NGV6_9ZZZZ</name>